<keyword evidence="8 10" id="KW-0460">Magnesium</keyword>
<evidence type="ECO:0000256" key="9">
    <source>
        <dbReference type="ARBA" id="ARBA00049563"/>
    </source>
</evidence>
<keyword evidence="4 10" id="KW-0808">Transferase</keyword>
<dbReference type="GO" id="GO:0006400">
    <property type="term" value="P:tRNA modification"/>
    <property type="evidence" value="ECO:0007669"/>
    <property type="project" value="TreeGrafter"/>
</dbReference>
<dbReference type="NCBIfam" id="TIGR00174">
    <property type="entry name" value="miaA"/>
    <property type="match status" value="1"/>
</dbReference>
<comment type="cofactor">
    <cofactor evidence="1 10">
        <name>Mg(2+)</name>
        <dbReference type="ChEBI" id="CHEBI:18420"/>
    </cofactor>
</comment>
<feature type="region of interest" description="Interaction with substrate tRNA" evidence="10">
    <location>
        <begin position="46"/>
        <end position="49"/>
    </location>
</feature>
<evidence type="ECO:0000256" key="12">
    <source>
        <dbReference type="RuleBase" id="RU003784"/>
    </source>
</evidence>
<dbReference type="Proteomes" id="UP000011866">
    <property type="component" value="Chromosome"/>
</dbReference>
<comment type="function">
    <text evidence="2 10 12">Catalyzes the transfer of a dimethylallyl group onto the adenine at position 37 in tRNAs that read codons beginning with uridine, leading to the formation of N6-(dimethylallyl)adenosine (i(6)A).</text>
</comment>
<evidence type="ECO:0000256" key="10">
    <source>
        <dbReference type="HAMAP-Rule" id="MF_00185"/>
    </source>
</evidence>
<comment type="caution">
    <text evidence="10">Lacks conserved residue(s) required for the propagation of feature annotation.</text>
</comment>
<comment type="catalytic activity">
    <reaction evidence="9 10 11">
        <text>adenosine(37) in tRNA + dimethylallyl diphosphate = N(6)-dimethylallyladenosine(37) in tRNA + diphosphate</text>
        <dbReference type="Rhea" id="RHEA:26482"/>
        <dbReference type="Rhea" id="RHEA-COMP:10162"/>
        <dbReference type="Rhea" id="RHEA-COMP:10375"/>
        <dbReference type="ChEBI" id="CHEBI:33019"/>
        <dbReference type="ChEBI" id="CHEBI:57623"/>
        <dbReference type="ChEBI" id="CHEBI:74411"/>
        <dbReference type="ChEBI" id="CHEBI:74415"/>
        <dbReference type="EC" id="2.5.1.75"/>
    </reaction>
</comment>
<dbReference type="InterPro" id="IPR018022">
    <property type="entry name" value="IPT"/>
</dbReference>
<sequence>MSNTLDLAPRTELPPAIFLMGPTAAGKTALALELVANHNCEIISVDSALIYKGMDIGTAKPDAAMQALAPHRLIDLIDPAEVYSAAQFREDALREMADITAAGKVPLLTGGTMMYFKFLRDGAADLPQADDVIRQQLLDEAKQLGWPAMHARLAEIDPESAKRLKPMDSQRIQRALEVFLVSGKTLTEHWAAQDAQPLPYHVVNLAICPSERSRLHERIAQRFMQMMGQDFIAEVQALYDRGDLNTDMPSIRAVGYRQVWDYLEGKYDYDEMVDRGIIATRQLAKRQITWLRSWPDLHWLDTDDPYLLRNALKILHTNAIFNASS</sequence>
<protein>
    <recommendedName>
        <fullName evidence="10">tRNA dimethylallyltransferase</fullName>
        <ecNumber evidence="10">2.5.1.75</ecNumber>
    </recommendedName>
    <alternativeName>
        <fullName evidence="10">Dimethylallyl diphosphate:tRNA dimethylallyltransferase</fullName>
        <shortName evidence="10">DMAPP:tRNA dimethylallyltransferase</shortName>
        <shortName evidence="10">DMATase</shortName>
    </alternativeName>
    <alternativeName>
        <fullName evidence="10">Isopentenyl-diphosphate:tRNA isopentenyltransferase</fullName>
        <shortName evidence="10">IPP transferase</shortName>
        <shortName evidence="10">IPPT</shortName>
        <shortName evidence="10">IPTase</shortName>
    </alternativeName>
</protein>
<keyword evidence="5 10" id="KW-0819">tRNA processing</keyword>
<keyword evidence="15" id="KW-1185">Reference proteome</keyword>
<dbReference type="InterPro" id="IPR027417">
    <property type="entry name" value="P-loop_NTPase"/>
</dbReference>
<evidence type="ECO:0000256" key="13">
    <source>
        <dbReference type="RuleBase" id="RU003785"/>
    </source>
</evidence>
<dbReference type="SUPFAM" id="SSF52540">
    <property type="entry name" value="P-loop containing nucleoside triphosphate hydrolases"/>
    <property type="match status" value="2"/>
</dbReference>
<dbReference type="InterPro" id="IPR039657">
    <property type="entry name" value="Dimethylallyltransferase"/>
</dbReference>
<feature type="binding site" evidence="10">
    <location>
        <begin position="21"/>
        <end position="28"/>
    </location>
    <ligand>
        <name>ATP</name>
        <dbReference type="ChEBI" id="CHEBI:30616"/>
    </ligand>
</feature>
<dbReference type="EMBL" id="HF680312">
    <property type="protein sequence ID" value="CCU73422.1"/>
    <property type="molecule type" value="Genomic_DNA"/>
</dbReference>
<dbReference type="RefSeq" id="WP_015488132.1">
    <property type="nucleotide sequence ID" value="NC_020888.1"/>
</dbReference>
<evidence type="ECO:0000256" key="2">
    <source>
        <dbReference type="ARBA" id="ARBA00003213"/>
    </source>
</evidence>
<dbReference type="Pfam" id="PF01715">
    <property type="entry name" value="IPPT"/>
    <property type="match status" value="1"/>
</dbReference>
<dbReference type="Gene3D" id="3.40.50.300">
    <property type="entry name" value="P-loop containing nucleotide triphosphate hydrolases"/>
    <property type="match status" value="1"/>
</dbReference>
<dbReference type="GeneID" id="79177767"/>
<evidence type="ECO:0000256" key="11">
    <source>
        <dbReference type="RuleBase" id="RU003783"/>
    </source>
</evidence>
<dbReference type="GO" id="GO:0052381">
    <property type="term" value="F:tRNA dimethylallyltransferase activity"/>
    <property type="evidence" value="ECO:0007669"/>
    <property type="project" value="UniProtKB-UniRule"/>
</dbReference>
<dbReference type="FunFam" id="1.10.20.140:FF:000001">
    <property type="entry name" value="tRNA dimethylallyltransferase"/>
    <property type="match status" value="1"/>
</dbReference>
<organism evidence="14 15">
    <name type="scientific">Thalassolituus oleivorans MIL-1</name>
    <dbReference type="NCBI Taxonomy" id="1298593"/>
    <lineage>
        <taxon>Bacteria</taxon>
        <taxon>Pseudomonadati</taxon>
        <taxon>Pseudomonadota</taxon>
        <taxon>Gammaproteobacteria</taxon>
        <taxon>Oceanospirillales</taxon>
        <taxon>Oceanospirillaceae</taxon>
        <taxon>Thalassolituus</taxon>
    </lineage>
</organism>
<feature type="site" description="Interaction with substrate tRNA" evidence="10">
    <location>
        <position position="134"/>
    </location>
</feature>
<comment type="similarity">
    <text evidence="3 10 13">Belongs to the IPP transferase family.</text>
</comment>
<dbReference type="KEGG" id="tol:TOL_3026"/>
<evidence type="ECO:0000256" key="8">
    <source>
        <dbReference type="ARBA" id="ARBA00022842"/>
    </source>
</evidence>
<reference evidence="14 15" key="1">
    <citation type="journal article" date="2013" name="Genome Announc.">
        <title>Genome Sequence of Thalassolituus oleivorans MIL-1 (DSM 14913T).</title>
        <authorList>
            <person name="Golyshin P.N."/>
            <person name="Werner J."/>
            <person name="Chernikova T.N."/>
            <person name="Tran H."/>
            <person name="Ferrer M."/>
            <person name="Yakimov M.M."/>
            <person name="Teeling H."/>
            <person name="Golyshina O.V."/>
        </authorList>
    </citation>
    <scope>NUCLEOTIDE SEQUENCE [LARGE SCALE GENOMIC DNA]</scope>
    <source>
        <strain evidence="14 15">MIL-1</strain>
    </source>
</reference>
<evidence type="ECO:0000256" key="3">
    <source>
        <dbReference type="ARBA" id="ARBA00005842"/>
    </source>
</evidence>
<feature type="site" description="Interaction with substrate tRNA" evidence="10">
    <location>
        <position position="112"/>
    </location>
</feature>
<evidence type="ECO:0000313" key="15">
    <source>
        <dbReference type="Proteomes" id="UP000011866"/>
    </source>
</evidence>
<feature type="region of interest" description="Interaction with substrate tRNA" evidence="10">
    <location>
        <begin position="170"/>
        <end position="174"/>
    </location>
</feature>
<dbReference type="STRING" id="187493.CN03_03215"/>
<dbReference type="Gene3D" id="1.10.20.140">
    <property type="match status" value="1"/>
</dbReference>
<dbReference type="AlphaFoldDB" id="M5DVH7"/>
<accession>M5DVH7</accession>
<evidence type="ECO:0000256" key="7">
    <source>
        <dbReference type="ARBA" id="ARBA00022840"/>
    </source>
</evidence>
<feature type="binding site" evidence="10">
    <location>
        <begin position="23"/>
        <end position="28"/>
    </location>
    <ligand>
        <name>substrate</name>
    </ligand>
</feature>
<dbReference type="PANTHER" id="PTHR11088">
    <property type="entry name" value="TRNA DIMETHYLALLYLTRANSFERASE"/>
    <property type="match status" value="1"/>
</dbReference>
<evidence type="ECO:0000256" key="5">
    <source>
        <dbReference type="ARBA" id="ARBA00022694"/>
    </source>
</evidence>
<dbReference type="EC" id="2.5.1.75" evidence="10"/>
<evidence type="ECO:0000256" key="1">
    <source>
        <dbReference type="ARBA" id="ARBA00001946"/>
    </source>
</evidence>
<comment type="subunit">
    <text evidence="10">Monomer.</text>
</comment>
<evidence type="ECO:0000256" key="6">
    <source>
        <dbReference type="ARBA" id="ARBA00022741"/>
    </source>
</evidence>
<keyword evidence="7 10" id="KW-0067">ATP-binding</keyword>
<evidence type="ECO:0000313" key="14">
    <source>
        <dbReference type="EMBL" id="CCU73422.1"/>
    </source>
</evidence>
<dbReference type="eggNOG" id="COG0324">
    <property type="taxonomic scope" value="Bacteria"/>
</dbReference>
<proteinExistence type="inferred from homology"/>
<dbReference type="HAMAP" id="MF_00185">
    <property type="entry name" value="IPP_trans"/>
    <property type="match status" value="1"/>
</dbReference>
<dbReference type="HOGENOM" id="CLU_032616_0_0_6"/>
<gene>
    <name evidence="10" type="primary">miaA</name>
    <name evidence="14" type="ORF">TOL_3026</name>
</gene>
<keyword evidence="6 10" id="KW-0547">Nucleotide-binding</keyword>
<dbReference type="PANTHER" id="PTHR11088:SF60">
    <property type="entry name" value="TRNA DIMETHYLALLYLTRANSFERASE"/>
    <property type="match status" value="1"/>
</dbReference>
<feature type="region of interest" description="Interaction with substrate tRNA" evidence="10">
    <location>
        <begin position="285"/>
        <end position="292"/>
    </location>
</feature>
<evidence type="ECO:0000256" key="4">
    <source>
        <dbReference type="ARBA" id="ARBA00022679"/>
    </source>
</evidence>
<dbReference type="GO" id="GO:0005524">
    <property type="term" value="F:ATP binding"/>
    <property type="evidence" value="ECO:0007669"/>
    <property type="project" value="UniProtKB-UniRule"/>
</dbReference>
<name>M5DVH7_9GAMM</name>
<dbReference type="PATRIC" id="fig|1298593.3.peg.2925"/>